<comment type="caution">
    <text evidence="1">The sequence shown here is derived from an EMBL/GenBank/DDBJ whole genome shotgun (WGS) entry which is preliminary data.</text>
</comment>
<evidence type="ECO:0000313" key="1">
    <source>
        <dbReference type="EMBL" id="KGX84799.1"/>
    </source>
</evidence>
<dbReference type="InterPro" id="IPR016789">
    <property type="entry name" value="UCP021389"/>
</dbReference>
<accession>A0A0A5FYC8</accession>
<keyword evidence="2" id="KW-1185">Reference proteome</keyword>
<dbReference type="PIRSF" id="PIRSF021389">
    <property type="entry name" value="UCP021389"/>
    <property type="match status" value="1"/>
</dbReference>
<evidence type="ECO:0008006" key="3">
    <source>
        <dbReference type="Google" id="ProtNLM"/>
    </source>
</evidence>
<dbReference type="RefSeq" id="WP_036836060.1">
    <property type="nucleotide sequence ID" value="NZ_AVPG01000031.1"/>
</dbReference>
<dbReference type="eggNOG" id="ENOG5033H5F">
    <property type="taxonomic scope" value="Bacteria"/>
</dbReference>
<gene>
    <name evidence="1" type="ORF">N784_11960</name>
</gene>
<name>A0A0A5FYC8_9BACI</name>
<dbReference type="Proteomes" id="UP000030401">
    <property type="component" value="Unassembled WGS sequence"/>
</dbReference>
<protein>
    <recommendedName>
        <fullName evidence="3">DUF2283 domain-containing protein</fullName>
    </recommendedName>
</protein>
<dbReference type="AlphaFoldDB" id="A0A0A5FYC8"/>
<dbReference type="EMBL" id="AVPG01000031">
    <property type="protein sequence ID" value="KGX84799.1"/>
    <property type="molecule type" value="Genomic_DNA"/>
</dbReference>
<sequence length="126" mass="14828">MHNRIEFDEEIEIGYINIFNKNYHYEIEETEELEVNAFLNLDIDRKQKIVGIEVFEEEALRLKGAKGEKEIFKETSNGYSFRIANKEVLSKYSFNGLDFCFSKEDYTGFIGLDIVDVEKYPADYVL</sequence>
<organism evidence="1 2">
    <name type="scientific">Pontibacillus litoralis JSM 072002</name>
    <dbReference type="NCBI Taxonomy" id="1385512"/>
    <lineage>
        <taxon>Bacteria</taxon>
        <taxon>Bacillati</taxon>
        <taxon>Bacillota</taxon>
        <taxon>Bacilli</taxon>
        <taxon>Bacillales</taxon>
        <taxon>Bacillaceae</taxon>
        <taxon>Pontibacillus</taxon>
    </lineage>
</organism>
<proteinExistence type="predicted"/>
<reference evidence="1 2" key="1">
    <citation type="submission" date="2013-08" db="EMBL/GenBank/DDBJ databases">
        <authorList>
            <person name="Huang J."/>
            <person name="Wang G."/>
        </authorList>
    </citation>
    <scope>NUCLEOTIDE SEQUENCE [LARGE SCALE GENOMIC DNA]</scope>
    <source>
        <strain evidence="1 2">JSM 072002</strain>
    </source>
</reference>
<evidence type="ECO:0000313" key="2">
    <source>
        <dbReference type="Proteomes" id="UP000030401"/>
    </source>
</evidence>